<dbReference type="PROSITE" id="PS50110">
    <property type="entry name" value="RESPONSE_REGULATORY"/>
    <property type="match status" value="1"/>
</dbReference>
<dbReference type="PROSITE" id="PS50109">
    <property type="entry name" value="HIS_KIN"/>
    <property type="match status" value="1"/>
</dbReference>
<keyword evidence="4" id="KW-0812">Transmembrane</keyword>
<gene>
    <name evidence="7" type="ORF">O181_062447</name>
</gene>
<dbReference type="InterPro" id="IPR003594">
    <property type="entry name" value="HATPase_dom"/>
</dbReference>
<keyword evidence="3" id="KW-0175">Coiled coil</keyword>
<keyword evidence="4" id="KW-1133">Transmembrane helix</keyword>
<evidence type="ECO:0000256" key="4">
    <source>
        <dbReference type="SAM" id="Phobius"/>
    </source>
</evidence>
<reference evidence="7" key="1">
    <citation type="submission" date="2021-03" db="EMBL/GenBank/DDBJ databases">
        <title>Draft genome sequence of rust myrtle Austropuccinia psidii MF-1, a brazilian biotype.</title>
        <authorList>
            <person name="Quecine M.C."/>
            <person name="Pachon D.M.R."/>
            <person name="Bonatelli M.L."/>
            <person name="Correr F.H."/>
            <person name="Franceschini L.M."/>
            <person name="Leite T.F."/>
            <person name="Margarido G.R.A."/>
            <person name="Almeida C.A."/>
            <person name="Ferrarezi J.A."/>
            <person name="Labate C.A."/>
        </authorList>
    </citation>
    <scope>NUCLEOTIDE SEQUENCE</scope>
    <source>
        <strain evidence="7">MF-1</strain>
    </source>
</reference>
<dbReference type="Pfam" id="PF00512">
    <property type="entry name" value="HisKA"/>
    <property type="match status" value="1"/>
</dbReference>
<dbReference type="CDD" id="cd17546">
    <property type="entry name" value="REC_hyHK_CKI1_RcsC-like"/>
    <property type="match status" value="1"/>
</dbReference>
<dbReference type="OrthoDB" id="2499699at2759"/>
<dbReference type="PANTHER" id="PTHR43719">
    <property type="entry name" value="TWO-COMPONENT HISTIDINE KINASE"/>
    <property type="match status" value="1"/>
</dbReference>
<feature type="transmembrane region" description="Helical" evidence="4">
    <location>
        <begin position="202"/>
        <end position="219"/>
    </location>
</feature>
<keyword evidence="1 2" id="KW-0597">Phosphoprotein</keyword>
<evidence type="ECO:0000313" key="7">
    <source>
        <dbReference type="EMBL" id="MBW0522732.1"/>
    </source>
</evidence>
<evidence type="ECO:0000256" key="2">
    <source>
        <dbReference type="PROSITE-ProRule" id="PRU00169"/>
    </source>
</evidence>
<dbReference type="Proteomes" id="UP000765509">
    <property type="component" value="Unassembled WGS sequence"/>
</dbReference>
<dbReference type="CDD" id="cd00082">
    <property type="entry name" value="HisKA"/>
    <property type="match status" value="1"/>
</dbReference>
<feature type="domain" description="Histidine kinase" evidence="5">
    <location>
        <begin position="366"/>
        <end position="589"/>
    </location>
</feature>
<dbReference type="AlphaFoldDB" id="A0A9Q3I0D7"/>
<protein>
    <recommendedName>
        <fullName evidence="9">Histidine kinase</fullName>
    </recommendedName>
</protein>
<dbReference type="Pfam" id="PF00072">
    <property type="entry name" value="Response_reg"/>
    <property type="match status" value="1"/>
</dbReference>
<dbReference type="Gene3D" id="3.40.50.2300">
    <property type="match status" value="1"/>
</dbReference>
<accession>A0A9Q3I0D7</accession>
<dbReference type="PRINTS" id="PR00344">
    <property type="entry name" value="BCTRLSENSOR"/>
</dbReference>
<dbReference type="InterPro" id="IPR050956">
    <property type="entry name" value="2C_system_His_kinase"/>
</dbReference>
<dbReference type="InterPro" id="IPR005467">
    <property type="entry name" value="His_kinase_dom"/>
</dbReference>
<evidence type="ECO:0000313" key="8">
    <source>
        <dbReference type="Proteomes" id="UP000765509"/>
    </source>
</evidence>
<dbReference type="SUPFAM" id="SSF47384">
    <property type="entry name" value="Homodimeric domain of signal transducing histidine kinase"/>
    <property type="match status" value="1"/>
</dbReference>
<keyword evidence="4" id="KW-0472">Membrane</keyword>
<dbReference type="InterPro" id="IPR036890">
    <property type="entry name" value="HATPase_C_sf"/>
</dbReference>
<dbReference type="CDD" id="cd16922">
    <property type="entry name" value="HATPase_EvgS-ArcB-TorS-like"/>
    <property type="match status" value="1"/>
</dbReference>
<dbReference type="EMBL" id="AVOT02029770">
    <property type="protein sequence ID" value="MBW0522732.1"/>
    <property type="molecule type" value="Genomic_DNA"/>
</dbReference>
<name>A0A9Q3I0D7_9BASI</name>
<dbReference type="SUPFAM" id="SSF52172">
    <property type="entry name" value="CheY-like"/>
    <property type="match status" value="1"/>
</dbReference>
<dbReference type="PANTHER" id="PTHR43719:SF28">
    <property type="entry name" value="PEROXIDE STRESS-ACTIVATED HISTIDINE KINASE MAK1-RELATED"/>
    <property type="match status" value="1"/>
</dbReference>
<feature type="transmembrane region" description="Helical" evidence="4">
    <location>
        <begin position="53"/>
        <end position="76"/>
    </location>
</feature>
<feature type="modified residue" description="4-aspartylphosphate" evidence="2">
    <location>
        <position position="880"/>
    </location>
</feature>
<evidence type="ECO:0000256" key="3">
    <source>
        <dbReference type="SAM" id="Coils"/>
    </source>
</evidence>
<sequence length="961" mass="106938">SDNHYCLISFSFILATNLLLLTCLSTSVIHNSLSILSCNLWAMSAQSLETSNFILLDPTLTVLSAFLATLFTFAALSSVDSPIQHPFNHLQNLLSRPWMGRFGILLDNFLAPLSKMSAFNYLSFSHWLTSTSIKNSNSSSNQPLLDRQVGPFRPLLSILSRSATTTLFNPSNDNLSPKKLLATRFRGTKTCLQNLIGIKPYLLKRVIICAYLIGLMYFIGLKAINDLTSHVLVPIPMLLPILLGICLGSSAHLIMSGKLTMSCQLIYATIMSFGLFGFHYAGLIGIKIISYYPSQSHISSLDITWIMAALSITICLISIGLLVHTLSLAQNRSQELIKTKRELEQLRLEKQEVDRIAILKQNFISVASHELRTPLFSVTGYSELLARTDLNNEQTWYLNNLQQACSNMQLIIANVLDFSTLEKNNPESWAKPTSVNIREMLEGIAQMIEDKGGPANRKRSVELIVHVADNVPETALIDQTFMMRICMNLLSNALKFTERGFIMIEVDLGTVNQLVIKVQDTGIGIPPAFMSALFEPYRQADSTTTRPHQGTGLGLSICKQLVERLNGKIEVHSIEAKGTTFTVHLPFEKSTSPSTDSIERPPRTICLAYHDKTTEEKLYEILQKGGHQAIRIHSHPELASKMLKNGKIDLVLTDSGSIESSTILQAAIDRGNSSTKGLRACVDDTDNILYPTFVLTSSTDLDHVANESLLIGARNVIKLRRQGIIPHLIFDMLLAPSKYTHEIELLMSTTKSKDDRLTSRRATFSSISSLSPTSFQFDPPSDQIVESPCSTPSVISNEDHNGILPLNDLSEAREKCEMVIAKPQRQDINSKILLVDDNHFNVQLGKKLLQVLGYEVEVAYDGFEAIEKAEKWQYSLILMDCHMPGMGGLEATKKIRESERNRNRQHNPEKAHDKKPVPIIALTASVSSSDEMECKMSGMDGFLSKPLRLDVLKDTLHTYLG</sequence>
<evidence type="ECO:0000259" key="5">
    <source>
        <dbReference type="PROSITE" id="PS50109"/>
    </source>
</evidence>
<dbReference type="InterPro" id="IPR036097">
    <property type="entry name" value="HisK_dim/P_sf"/>
</dbReference>
<dbReference type="SMART" id="SM00387">
    <property type="entry name" value="HATPase_c"/>
    <property type="match status" value="1"/>
</dbReference>
<keyword evidence="8" id="KW-1185">Reference proteome</keyword>
<feature type="non-terminal residue" evidence="7">
    <location>
        <position position="961"/>
    </location>
</feature>
<feature type="transmembrane region" description="Helical" evidence="4">
    <location>
        <begin position="12"/>
        <end position="33"/>
    </location>
</feature>
<dbReference type="SMART" id="SM00388">
    <property type="entry name" value="HisKA"/>
    <property type="match status" value="1"/>
</dbReference>
<dbReference type="Gene3D" id="1.10.287.130">
    <property type="match status" value="1"/>
</dbReference>
<dbReference type="FunFam" id="3.30.565.10:FF:000010">
    <property type="entry name" value="Sensor histidine kinase RcsC"/>
    <property type="match status" value="1"/>
</dbReference>
<dbReference type="InterPro" id="IPR011006">
    <property type="entry name" value="CheY-like_superfamily"/>
</dbReference>
<dbReference type="InterPro" id="IPR004358">
    <property type="entry name" value="Sig_transdc_His_kin-like_C"/>
</dbReference>
<dbReference type="InterPro" id="IPR001789">
    <property type="entry name" value="Sig_transdc_resp-reg_receiver"/>
</dbReference>
<feature type="transmembrane region" description="Helical" evidence="4">
    <location>
        <begin position="265"/>
        <end position="291"/>
    </location>
</feature>
<dbReference type="GO" id="GO:0000155">
    <property type="term" value="F:phosphorelay sensor kinase activity"/>
    <property type="evidence" value="ECO:0007669"/>
    <property type="project" value="InterPro"/>
</dbReference>
<feature type="coiled-coil region" evidence="3">
    <location>
        <begin position="326"/>
        <end position="356"/>
    </location>
</feature>
<feature type="domain" description="Response regulatory" evidence="6">
    <location>
        <begin position="831"/>
        <end position="960"/>
    </location>
</feature>
<dbReference type="InterPro" id="IPR003661">
    <property type="entry name" value="HisK_dim/P_dom"/>
</dbReference>
<organism evidence="7 8">
    <name type="scientific">Austropuccinia psidii MF-1</name>
    <dbReference type="NCBI Taxonomy" id="1389203"/>
    <lineage>
        <taxon>Eukaryota</taxon>
        <taxon>Fungi</taxon>
        <taxon>Dikarya</taxon>
        <taxon>Basidiomycota</taxon>
        <taxon>Pucciniomycotina</taxon>
        <taxon>Pucciniomycetes</taxon>
        <taxon>Pucciniales</taxon>
        <taxon>Sphaerophragmiaceae</taxon>
        <taxon>Austropuccinia</taxon>
    </lineage>
</organism>
<evidence type="ECO:0008006" key="9">
    <source>
        <dbReference type="Google" id="ProtNLM"/>
    </source>
</evidence>
<feature type="transmembrane region" description="Helical" evidence="4">
    <location>
        <begin position="303"/>
        <end position="323"/>
    </location>
</feature>
<dbReference type="Gene3D" id="3.30.565.10">
    <property type="entry name" value="Histidine kinase-like ATPase, C-terminal domain"/>
    <property type="match status" value="1"/>
</dbReference>
<evidence type="ECO:0000259" key="6">
    <source>
        <dbReference type="PROSITE" id="PS50110"/>
    </source>
</evidence>
<proteinExistence type="predicted"/>
<evidence type="ECO:0000256" key="1">
    <source>
        <dbReference type="ARBA" id="ARBA00022553"/>
    </source>
</evidence>
<dbReference type="SMART" id="SM00448">
    <property type="entry name" value="REC"/>
    <property type="match status" value="1"/>
</dbReference>
<comment type="caution">
    <text evidence="7">The sequence shown here is derived from an EMBL/GenBank/DDBJ whole genome shotgun (WGS) entry which is preliminary data.</text>
</comment>
<dbReference type="Pfam" id="PF02518">
    <property type="entry name" value="HATPase_c"/>
    <property type="match status" value="1"/>
</dbReference>
<feature type="transmembrane region" description="Helical" evidence="4">
    <location>
        <begin position="231"/>
        <end position="253"/>
    </location>
</feature>
<dbReference type="SUPFAM" id="SSF55874">
    <property type="entry name" value="ATPase domain of HSP90 chaperone/DNA topoisomerase II/histidine kinase"/>
    <property type="match status" value="1"/>
</dbReference>